<protein>
    <recommendedName>
        <fullName evidence="3">HTH cro/C1-type domain-containing protein</fullName>
    </recommendedName>
</protein>
<comment type="caution">
    <text evidence="1">The sequence shown here is derived from an EMBL/GenBank/DDBJ whole genome shotgun (WGS) entry which is preliminary data.</text>
</comment>
<evidence type="ECO:0008006" key="3">
    <source>
        <dbReference type="Google" id="ProtNLM"/>
    </source>
</evidence>
<dbReference type="SUPFAM" id="SSF47413">
    <property type="entry name" value="lambda repressor-like DNA-binding domains"/>
    <property type="match status" value="1"/>
</dbReference>
<proteinExistence type="predicted"/>
<accession>A0ABW0R7E9</accession>
<organism evidence="1 2">
    <name type="scientific">Cohnella yongneupensis</name>
    <dbReference type="NCBI Taxonomy" id="425006"/>
    <lineage>
        <taxon>Bacteria</taxon>
        <taxon>Bacillati</taxon>
        <taxon>Bacillota</taxon>
        <taxon>Bacilli</taxon>
        <taxon>Bacillales</taxon>
        <taxon>Paenibacillaceae</taxon>
        <taxon>Cohnella</taxon>
    </lineage>
</organism>
<sequence length="98" mass="10984">MQNKLFIKPNEITIRAARINAGLSPIDVKRETGIRPDRLELIELNCGKVTWKTAIKLARLYGRRLDDIYWGKEIDYHTMLNAQRSTSSSATPIGAAAG</sequence>
<dbReference type="EMBL" id="JBHSNC010000057">
    <property type="protein sequence ID" value="MFC5532252.1"/>
    <property type="molecule type" value="Genomic_DNA"/>
</dbReference>
<dbReference type="Proteomes" id="UP001596108">
    <property type="component" value="Unassembled WGS sequence"/>
</dbReference>
<dbReference type="RefSeq" id="WP_378114221.1">
    <property type="nucleotide sequence ID" value="NZ_JBHSNC010000057.1"/>
</dbReference>
<gene>
    <name evidence="1" type="ORF">ACFPQ4_22790</name>
</gene>
<dbReference type="InterPro" id="IPR010982">
    <property type="entry name" value="Lambda_DNA-bd_dom_sf"/>
</dbReference>
<evidence type="ECO:0000313" key="2">
    <source>
        <dbReference type="Proteomes" id="UP001596108"/>
    </source>
</evidence>
<name>A0ABW0R7E9_9BACL</name>
<keyword evidence="2" id="KW-1185">Reference proteome</keyword>
<evidence type="ECO:0000313" key="1">
    <source>
        <dbReference type="EMBL" id="MFC5532252.1"/>
    </source>
</evidence>
<reference evidence="2" key="1">
    <citation type="journal article" date="2019" name="Int. J. Syst. Evol. Microbiol.">
        <title>The Global Catalogue of Microorganisms (GCM) 10K type strain sequencing project: providing services to taxonomists for standard genome sequencing and annotation.</title>
        <authorList>
            <consortium name="The Broad Institute Genomics Platform"/>
            <consortium name="The Broad Institute Genome Sequencing Center for Infectious Disease"/>
            <person name="Wu L."/>
            <person name="Ma J."/>
        </authorList>
    </citation>
    <scope>NUCLEOTIDE SEQUENCE [LARGE SCALE GENOMIC DNA]</scope>
    <source>
        <strain evidence="2">CGMCC 1.18578</strain>
    </source>
</reference>